<evidence type="ECO:0000256" key="1">
    <source>
        <dbReference type="SAM" id="MobiDB-lite"/>
    </source>
</evidence>
<dbReference type="AlphaFoldDB" id="A0A2X0MHK4"/>
<evidence type="ECO:0000313" key="3">
    <source>
        <dbReference type="EMBL" id="SGY85736.1"/>
    </source>
</evidence>
<evidence type="ECO:0000313" key="4">
    <source>
        <dbReference type="Proteomes" id="UP000249464"/>
    </source>
</evidence>
<dbReference type="EMBL" id="FQNC01000049">
    <property type="protein sequence ID" value="SGY85736.1"/>
    <property type="molecule type" value="Genomic_DNA"/>
</dbReference>
<feature type="region of interest" description="Disordered" evidence="1">
    <location>
        <begin position="426"/>
        <end position="454"/>
    </location>
</feature>
<dbReference type="PANTHER" id="PTHR13847:SF260">
    <property type="entry name" value="FAD DEPENDENT OXIDOREDUCTASE DOMAIN-CONTAINING PROTEIN"/>
    <property type="match status" value="1"/>
</dbReference>
<reference evidence="3 4" key="1">
    <citation type="submission" date="2016-11" db="EMBL/GenBank/DDBJ databases">
        <authorList>
            <person name="Jaros S."/>
            <person name="Januszkiewicz K."/>
            <person name="Wedrychowicz H."/>
        </authorList>
    </citation>
    <scope>NUCLEOTIDE SEQUENCE [LARGE SCALE GENOMIC DNA]</scope>
</reference>
<gene>
    <name evidence="3" type="primary">BQ5605_C009g05773</name>
    <name evidence="3" type="ORF">BQ5605_C009G05773</name>
</gene>
<dbReference type="Gene3D" id="3.50.50.60">
    <property type="entry name" value="FAD/NAD(P)-binding domain"/>
    <property type="match status" value="1"/>
</dbReference>
<protein>
    <submittedName>
        <fullName evidence="3">BQ5605_C009g05773 protein</fullName>
    </submittedName>
</protein>
<evidence type="ECO:0000259" key="2">
    <source>
        <dbReference type="Pfam" id="PF01266"/>
    </source>
</evidence>
<dbReference type="InterPro" id="IPR006076">
    <property type="entry name" value="FAD-dep_OxRdtase"/>
</dbReference>
<dbReference type="Proteomes" id="UP000249464">
    <property type="component" value="Unassembled WGS sequence"/>
</dbReference>
<feature type="compositionally biased region" description="Polar residues" evidence="1">
    <location>
        <begin position="660"/>
        <end position="669"/>
    </location>
</feature>
<feature type="region of interest" description="Disordered" evidence="1">
    <location>
        <begin position="648"/>
        <end position="669"/>
    </location>
</feature>
<organism evidence="3 4">
    <name type="scientific">Microbotryum silenes-dioicae</name>
    <dbReference type="NCBI Taxonomy" id="796604"/>
    <lineage>
        <taxon>Eukaryota</taxon>
        <taxon>Fungi</taxon>
        <taxon>Dikarya</taxon>
        <taxon>Basidiomycota</taxon>
        <taxon>Pucciniomycotina</taxon>
        <taxon>Microbotryomycetes</taxon>
        <taxon>Microbotryales</taxon>
        <taxon>Microbotryaceae</taxon>
        <taxon>Microbotryum</taxon>
    </lineage>
</organism>
<feature type="compositionally biased region" description="Basic and acidic residues" evidence="1">
    <location>
        <begin position="648"/>
        <end position="658"/>
    </location>
</feature>
<dbReference type="Pfam" id="PF01266">
    <property type="entry name" value="DAO"/>
    <property type="match status" value="1"/>
</dbReference>
<dbReference type="SUPFAM" id="SSF51971">
    <property type="entry name" value="Nucleotide-binding domain"/>
    <property type="match status" value="1"/>
</dbReference>
<dbReference type="STRING" id="796604.A0A2X0MHK4"/>
<proteinExistence type="predicted"/>
<name>A0A2X0MHK4_9BASI</name>
<dbReference type="InterPro" id="IPR036188">
    <property type="entry name" value="FAD/NAD-bd_sf"/>
</dbReference>
<dbReference type="Gene3D" id="3.30.9.10">
    <property type="entry name" value="D-Amino Acid Oxidase, subunit A, domain 2"/>
    <property type="match status" value="1"/>
</dbReference>
<accession>A0A2X0MHK4</accession>
<keyword evidence="4" id="KW-1185">Reference proteome</keyword>
<feature type="region of interest" description="Disordered" evidence="1">
    <location>
        <begin position="96"/>
        <end position="119"/>
    </location>
</feature>
<dbReference type="PANTHER" id="PTHR13847">
    <property type="entry name" value="SARCOSINE DEHYDROGENASE-RELATED"/>
    <property type="match status" value="1"/>
</dbReference>
<feature type="domain" description="FAD dependent oxidoreductase" evidence="2">
    <location>
        <begin position="125"/>
        <end position="579"/>
    </location>
</feature>
<sequence length="669" mass="74217">MANSTLPNCNSASNLTCTLTDHDRSTLPSHLPPCEPPHPHPLPTYWSDKFTSPFQHHNAEVTTPLPSKAEVVIVGSGMTGLWALLGVVEGVLERRRRPSAGARSRTRRNDVQEVGSSSSIRSTPRKVIVLEARDFASGATSRNGGHLTGLPLLHFSNWRKLVGIQDTKRMVRLEASSIELIKGLCRREGWGEEVDLVEGGNVHLFDTVEEMESVRNSLDEARRCGLEVGPEYQWLTAEEVHQLYGASPTHLVGAVRIPGNTLYPLKFLTKLYQHCLDRIKDEGAEEELEVELFTGCCVEKVEEGRGEGDVGVGVGKAGGGRWRVLTTGKGVVQWCVPFLALSRERKSSQNSLTERKTDFLHYSGYVLHCTNAYASYLIPSLAQGPLRIVPTRGQVVSVLPTDQEQGASTSVWPRWSNSFSSPQGGEEYYFQRPYPDSDQHGKQQPRSIILGGSRSAASETGYEYGLSDDSRVNEKVGSRLRAYLREQFPEVFGEVEMGSASMLTSKRTTTAQGGTLRFPHEWTGIMGFTQTNQPIVGPLYARSVVDGEVRLLKGQYISAGYSGHGMPRAPGCGKWIAERVMREMDEEDTVHGMVEVEEGWEIIGADDEEQESGGSGAYEGTWDAILPNLWKLTEQRWRDHFREMDDAMQRSGSEERGMRGSQSRWCSVQ</sequence>
<dbReference type="GO" id="GO:0005737">
    <property type="term" value="C:cytoplasm"/>
    <property type="evidence" value="ECO:0007669"/>
    <property type="project" value="TreeGrafter"/>
</dbReference>